<dbReference type="InterPro" id="IPR027417">
    <property type="entry name" value="P-loop_NTPase"/>
</dbReference>
<dbReference type="SUPFAM" id="SSF52540">
    <property type="entry name" value="P-loop containing nucleoside triphosphate hydrolases"/>
    <property type="match status" value="1"/>
</dbReference>
<reference evidence="2 3" key="1">
    <citation type="submission" date="2023-05" db="EMBL/GenBank/DDBJ databases">
        <title>[ruminococcus] sp. nov., isolated from a pig farm feces dump.</title>
        <authorList>
            <person name="Chang Y.-H."/>
        </authorList>
    </citation>
    <scope>NUCLEOTIDE SEQUENCE [LARGE SCALE GENOMIC DNA]</scope>
    <source>
        <strain evidence="2 3">YH-rum2234</strain>
    </source>
</reference>
<dbReference type="Pfam" id="PF13614">
    <property type="entry name" value="AAA_31"/>
    <property type="match status" value="1"/>
</dbReference>
<evidence type="ECO:0000313" key="2">
    <source>
        <dbReference type="EMBL" id="MDI9242327.1"/>
    </source>
</evidence>
<evidence type="ECO:0000259" key="1">
    <source>
        <dbReference type="Pfam" id="PF13614"/>
    </source>
</evidence>
<dbReference type="InterPro" id="IPR050678">
    <property type="entry name" value="DNA_Partitioning_ATPase"/>
</dbReference>
<gene>
    <name evidence="2" type="ORF">QJ036_07565</name>
</gene>
<proteinExistence type="predicted"/>
<dbReference type="InterPro" id="IPR025669">
    <property type="entry name" value="AAA_dom"/>
</dbReference>
<dbReference type="EMBL" id="JASGBQ010000011">
    <property type="protein sequence ID" value="MDI9242327.1"/>
    <property type="molecule type" value="Genomic_DNA"/>
</dbReference>
<sequence length="285" mass="31752">MAITISVLNNKGGTGKTTSVLIISQLLAYLGKKVLVVDFDSQANSSMSLGHLVIDTSEVISGMEAPKEPNIAELMKGRYRTKEDVMSVIYPSSIAGIDLIPASKRHKQTPYNILFNTSANNNVILKRALQTVREDYDYILIDNAPADDILTTNSLYASDFIICPANAESYSRKGIEETLDNVLRIKEDFDIPVTVKGVYITRVESNTVIFRAIYDELCQSLGDMFFRTYIAKDVKASEAISQNLPILQYCPSTRCVFDYAKLLLEMDILNETDTLCLKKSIGMEE</sequence>
<comment type="caution">
    <text evidence="2">The sequence shown here is derived from an EMBL/GenBank/DDBJ whole genome shotgun (WGS) entry which is preliminary data.</text>
</comment>
<dbReference type="PANTHER" id="PTHR13696">
    <property type="entry name" value="P-LOOP CONTAINING NUCLEOSIDE TRIPHOSPHATE HYDROLASE"/>
    <property type="match status" value="1"/>
</dbReference>
<dbReference type="Proteomes" id="UP001300383">
    <property type="component" value="Unassembled WGS sequence"/>
</dbReference>
<accession>A0AAP4BAM8</accession>
<organism evidence="2 3">
    <name type="scientific">Fusibacillus kribbianus</name>
    <dbReference type="NCBI Taxonomy" id="3044208"/>
    <lineage>
        <taxon>Bacteria</taxon>
        <taxon>Bacillati</taxon>
        <taxon>Bacillota</taxon>
        <taxon>Clostridia</taxon>
        <taxon>Lachnospirales</taxon>
        <taxon>Lachnospiraceae</taxon>
        <taxon>Fusibacillus</taxon>
    </lineage>
</organism>
<keyword evidence="3" id="KW-1185">Reference proteome</keyword>
<dbReference type="RefSeq" id="WP_283230777.1">
    <property type="nucleotide sequence ID" value="NZ_JASGBQ010000011.1"/>
</dbReference>
<protein>
    <submittedName>
        <fullName evidence="2">ParA family protein</fullName>
    </submittedName>
</protein>
<evidence type="ECO:0000313" key="3">
    <source>
        <dbReference type="Proteomes" id="UP001300383"/>
    </source>
</evidence>
<dbReference type="CDD" id="cd02042">
    <property type="entry name" value="ParAB_family"/>
    <property type="match status" value="1"/>
</dbReference>
<feature type="domain" description="AAA" evidence="1">
    <location>
        <begin position="4"/>
        <end position="189"/>
    </location>
</feature>
<dbReference type="PANTHER" id="PTHR13696:SF52">
    <property type="entry name" value="PARA FAMILY PROTEIN CT_582"/>
    <property type="match status" value="1"/>
</dbReference>
<dbReference type="Gene3D" id="3.40.50.300">
    <property type="entry name" value="P-loop containing nucleotide triphosphate hydrolases"/>
    <property type="match status" value="1"/>
</dbReference>
<dbReference type="AlphaFoldDB" id="A0AAP4BAM8"/>
<name>A0AAP4BAM8_9FIRM</name>